<evidence type="ECO:0000256" key="9">
    <source>
        <dbReference type="ARBA" id="ARBA00047764"/>
    </source>
</evidence>
<dbReference type="InterPro" id="IPR006331">
    <property type="entry name" value="ADGF"/>
</dbReference>
<feature type="signal peptide" evidence="10">
    <location>
        <begin position="1"/>
        <end position="23"/>
    </location>
</feature>
<dbReference type="OrthoDB" id="7202371at2759"/>
<comment type="catalytic activity">
    <reaction evidence="9">
        <text>adenosine + H2O + H(+) = inosine + NH4(+)</text>
        <dbReference type="Rhea" id="RHEA:24408"/>
        <dbReference type="ChEBI" id="CHEBI:15377"/>
        <dbReference type="ChEBI" id="CHEBI:15378"/>
        <dbReference type="ChEBI" id="CHEBI:16335"/>
        <dbReference type="ChEBI" id="CHEBI:17596"/>
        <dbReference type="ChEBI" id="CHEBI:28938"/>
        <dbReference type="EC" id="3.5.4.4"/>
    </reaction>
</comment>
<keyword evidence="8" id="KW-0378">Hydrolase</keyword>
<proteinExistence type="inferred from homology"/>
<comment type="subcellular location">
    <subcellularLocation>
        <location evidence="2">Secreted</location>
    </subcellularLocation>
</comment>
<evidence type="ECO:0000256" key="8">
    <source>
        <dbReference type="ARBA" id="ARBA00022801"/>
    </source>
</evidence>
<protein>
    <recommendedName>
        <fullName evidence="4">adenosine deaminase</fullName>
        <ecNumber evidence="4">3.5.4.4</ecNumber>
    </recommendedName>
</protein>
<keyword evidence="6" id="KW-0479">Metal-binding</keyword>
<dbReference type="EC" id="3.5.4.4" evidence="4"/>
<evidence type="ECO:0000256" key="2">
    <source>
        <dbReference type="ARBA" id="ARBA00004613"/>
    </source>
</evidence>
<comment type="cofactor">
    <cofactor evidence="1">
        <name>Zn(2+)</name>
        <dbReference type="ChEBI" id="CHEBI:29105"/>
    </cofactor>
</comment>
<dbReference type="Gene3D" id="3.20.20.140">
    <property type="entry name" value="Metal-dependent hydrolases"/>
    <property type="match status" value="1"/>
</dbReference>
<evidence type="ECO:0000313" key="12">
    <source>
        <dbReference type="EMBL" id="KAB5589125.1"/>
    </source>
</evidence>
<dbReference type="GO" id="GO:0004000">
    <property type="term" value="F:adenosine deaminase activity"/>
    <property type="evidence" value="ECO:0007669"/>
    <property type="project" value="InterPro"/>
</dbReference>
<dbReference type="GO" id="GO:0005615">
    <property type="term" value="C:extracellular space"/>
    <property type="evidence" value="ECO:0007669"/>
    <property type="project" value="InterPro"/>
</dbReference>
<evidence type="ECO:0000256" key="5">
    <source>
        <dbReference type="ARBA" id="ARBA00022525"/>
    </source>
</evidence>
<keyword evidence="5" id="KW-0964">Secreted</keyword>
<dbReference type="InterPro" id="IPR001365">
    <property type="entry name" value="A_deaminase_dom"/>
</dbReference>
<dbReference type="Proteomes" id="UP000383932">
    <property type="component" value="Unassembled WGS sequence"/>
</dbReference>
<feature type="domain" description="Adenosine deaminase" evidence="11">
    <location>
        <begin position="227"/>
        <end position="545"/>
    </location>
</feature>
<evidence type="ECO:0000313" key="13">
    <source>
        <dbReference type="Proteomes" id="UP000383932"/>
    </source>
</evidence>
<dbReference type="GO" id="GO:0046103">
    <property type="term" value="P:inosine biosynthetic process"/>
    <property type="evidence" value="ECO:0007669"/>
    <property type="project" value="TreeGrafter"/>
</dbReference>
<evidence type="ECO:0000256" key="7">
    <source>
        <dbReference type="ARBA" id="ARBA00022729"/>
    </source>
</evidence>
<dbReference type="PANTHER" id="PTHR11409:SF39">
    <property type="entry name" value="ADENOSINE DEAMINASE 2"/>
    <property type="match status" value="1"/>
</dbReference>
<gene>
    <name evidence="12" type="ORF">CTheo_7441</name>
</gene>
<dbReference type="AlphaFoldDB" id="A0A5N5QBK2"/>
<dbReference type="NCBIfam" id="TIGR01431">
    <property type="entry name" value="adm_rel"/>
    <property type="match status" value="1"/>
</dbReference>
<accession>A0A5N5QBK2</accession>
<name>A0A5N5QBK2_9AGAM</name>
<comment type="similarity">
    <text evidence="3">Belongs to the metallo-dependent hydrolases superfamily. Adenosine and AMP deaminases family. ADGF subfamily.</text>
</comment>
<dbReference type="GO" id="GO:0046872">
    <property type="term" value="F:metal ion binding"/>
    <property type="evidence" value="ECO:0007669"/>
    <property type="project" value="UniProtKB-KW"/>
</dbReference>
<evidence type="ECO:0000256" key="3">
    <source>
        <dbReference type="ARBA" id="ARBA00006083"/>
    </source>
</evidence>
<keyword evidence="7 10" id="KW-0732">Signal</keyword>
<feature type="chain" id="PRO_5024273956" description="adenosine deaminase" evidence="10">
    <location>
        <begin position="24"/>
        <end position="562"/>
    </location>
</feature>
<sequence>MKISTSSWFLLLAITAHIQTVRVAPVPGQFPYRNNPPSAVQGYLDKRNDLFEEEHTLRFDTARIRNATTQELRATEIIEGIRRYEEASVWSADPNKEPGMSYLWAKDTIAQTDLFKQIKKMPKGGLLHAHMDAMCDASYLLKSALEYPNMHIRTTSVLNSSAPFPLPTFKPLTRDEANQYSNNTLPTSQSYVPGSWVAAHRVRDEFPNELGGPEGFDKWIINSLTISAQDSYVEYNTSAKIWEKFSSTFVVAFGLMRYEPVWKRCVDQVLVSQIEDGVSYVEMRVAFDPALSFISEDGTRNLTNSQILQVTQDAVDGVKERMKEQGRGGDFVGARVIYTATRSISYTEMVSALDDCLAQKAKYPNLVVGFDMASREDSGHQLLFFAEALLNFRAKAKKRGLDIPFIFHAGETLDDGGEVDSNLYDAFLLGTKRIGHGFSLVKHPLLMQKYKENKIAVEVCQISNELLRLTRSANTHPLPILLNYGVPVVLSSDDAGVFQNPGVSFDFYQAIVASNITNILSLGQIARQSLEYSSLDSTTKAAALENWERRWGKFIDDIVASG</sequence>
<organism evidence="12 13">
    <name type="scientific">Ceratobasidium theobromae</name>
    <dbReference type="NCBI Taxonomy" id="1582974"/>
    <lineage>
        <taxon>Eukaryota</taxon>
        <taxon>Fungi</taxon>
        <taxon>Dikarya</taxon>
        <taxon>Basidiomycota</taxon>
        <taxon>Agaricomycotina</taxon>
        <taxon>Agaricomycetes</taxon>
        <taxon>Cantharellales</taxon>
        <taxon>Ceratobasidiaceae</taxon>
        <taxon>Ceratobasidium</taxon>
    </lineage>
</organism>
<evidence type="ECO:0000259" key="11">
    <source>
        <dbReference type="Pfam" id="PF00962"/>
    </source>
</evidence>
<dbReference type="SUPFAM" id="SSF51556">
    <property type="entry name" value="Metallo-dependent hydrolases"/>
    <property type="match status" value="1"/>
</dbReference>
<dbReference type="EMBL" id="SSOP01000314">
    <property type="protein sequence ID" value="KAB5589125.1"/>
    <property type="molecule type" value="Genomic_DNA"/>
</dbReference>
<keyword evidence="13" id="KW-1185">Reference proteome</keyword>
<evidence type="ECO:0000256" key="6">
    <source>
        <dbReference type="ARBA" id="ARBA00022723"/>
    </source>
</evidence>
<dbReference type="GO" id="GO:0006154">
    <property type="term" value="P:adenosine catabolic process"/>
    <property type="evidence" value="ECO:0007669"/>
    <property type="project" value="InterPro"/>
</dbReference>
<dbReference type="InterPro" id="IPR006330">
    <property type="entry name" value="Ado/ade_deaminase"/>
</dbReference>
<evidence type="ECO:0000256" key="10">
    <source>
        <dbReference type="SAM" id="SignalP"/>
    </source>
</evidence>
<dbReference type="Pfam" id="PF00962">
    <property type="entry name" value="A_deaminase"/>
    <property type="match status" value="1"/>
</dbReference>
<evidence type="ECO:0000256" key="1">
    <source>
        <dbReference type="ARBA" id="ARBA00001947"/>
    </source>
</evidence>
<dbReference type="PANTHER" id="PTHR11409">
    <property type="entry name" value="ADENOSINE DEAMINASE"/>
    <property type="match status" value="1"/>
</dbReference>
<evidence type="ECO:0000256" key="4">
    <source>
        <dbReference type="ARBA" id="ARBA00012784"/>
    </source>
</evidence>
<comment type="caution">
    <text evidence="12">The sequence shown here is derived from an EMBL/GenBank/DDBJ whole genome shotgun (WGS) entry which is preliminary data.</text>
</comment>
<dbReference type="InterPro" id="IPR032466">
    <property type="entry name" value="Metal_Hydrolase"/>
</dbReference>
<dbReference type="FunFam" id="3.20.20.140:FF:000017">
    <property type="entry name" value="Adenosine deaminase 2"/>
    <property type="match status" value="1"/>
</dbReference>
<reference evidence="12 13" key="1">
    <citation type="journal article" date="2019" name="Fungal Biol. Biotechnol.">
        <title>Draft genome sequence of fastidious pathogen Ceratobasidium theobromae, which causes vascular-streak dieback in Theobroma cacao.</title>
        <authorList>
            <person name="Ali S.S."/>
            <person name="Asman A."/>
            <person name="Shao J."/>
            <person name="Firmansyah A.P."/>
            <person name="Susilo A.W."/>
            <person name="Rosmana A."/>
            <person name="McMahon P."/>
            <person name="Junaid M."/>
            <person name="Guest D."/>
            <person name="Kheng T.Y."/>
            <person name="Meinhardt L.W."/>
            <person name="Bailey B.A."/>
        </authorList>
    </citation>
    <scope>NUCLEOTIDE SEQUENCE [LARGE SCALE GENOMIC DNA]</scope>
    <source>
        <strain evidence="12 13">CT2</strain>
    </source>
</reference>